<feature type="coiled-coil region" evidence="1">
    <location>
        <begin position="122"/>
        <end position="149"/>
    </location>
</feature>
<proteinExistence type="predicted"/>
<dbReference type="InterPro" id="IPR046097">
    <property type="entry name" value="DUF6033"/>
</dbReference>
<dbReference type="Proteomes" id="UP000179284">
    <property type="component" value="Chromosome I"/>
</dbReference>
<reference evidence="3" key="1">
    <citation type="submission" date="2016-10" db="EMBL/GenBank/DDBJ databases">
        <title>The complete genome sequence of the rumen bacterium Butyrivibrio hungatei MB2003.</title>
        <authorList>
            <person name="Palevich N."/>
            <person name="Kelly W.J."/>
            <person name="Leahy S.C."/>
            <person name="Altermann E."/>
            <person name="Rakonjac J."/>
            <person name="Attwood G.T."/>
        </authorList>
    </citation>
    <scope>NUCLEOTIDE SEQUENCE [LARGE SCALE GENOMIC DNA]</scope>
    <source>
        <strain evidence="3">MB2003</strain>
    </source>
</reference>
<keyword evidence="3" id="KW-1185">Reference proteome</keyword>
<gene>
    <name evidence="2" type="ORF">bhn_I1337</name>
</gene>
<name>A0A1D9P1J2_9FIRM</name>
<evidence type="ECO:0000256" key="1">
    <source>
        <dbReference type="SAM" id="Coils"/>
    </source>
</evidence>
<dbReference type="Pfam" id="PF19498">
    <property type="entry name" value="DUF6033"/>
    <property type="match status" value="1"/>
</dbReference>
<sequence>MNTNISNSISKYLQNSNIGKNLTVKGKAKSEAKDIGSKKDVKNTVFGTGVGSSASVEFSPEVEMFGKVVDMLQKKYENADIFVAGPDDDLSQIGGDLEYSIILSEDEMKLLASDDEKDKKAKDKLLKNIDDAMNKISDLSKKIEENTGDDDEISNFGISIGKDGKVNFFADINGQSFKNTSVDSLLKSIVSSKA</sequence>
<dbReference type="EMBL" id="CP017831">
    <property type="protein sequence ID" value="AOZ96371.1"/>
    <property type="molecule type" value="Genomic_DNA"/>
</dbReference>
<dbReference type="AlphaFoldDB" id="A0A1D9P1J2"/>
<evidence type="ECO:0000313" key="2">
    <source>
        <dbReference type="EMBL" id="AOZ96371.1"/>
    </source>
</evidence>
<protein>
    <submittedName>
        <fullName evidence="2">Uncharacterized protein</fullName>
    </submittedName>
</protein>
<dbReference type="KEGG" id="bhu:bhn_I1337"/>
<organism evidence="2 3">
    <name type="scientific">Butyrivibrio hungatei</name>
    <dbReference type="NCBI Taxonomy" id="185008"/>
    <lineage>
        <taxon>Bacteria</taxon>
        <taxon>Bacillati</taxon>
        <taxon>Bacillota</taxon>
        <taxon>Clostridia</taxon>
        <taxon>Lachnospirales</taxon>
        <taxon>Lachnospiraceae</taxon>
        <taxon>Butyrivibrio</taxon>
    </lineage>
</organism>
<evidence type="ECO:0000313" key="3">
    <source>
        <dbReference type="Proteomes" id="UP000179284"/>
    </source>
</evidence>
<keyword evidence="1" id="KW-0175">Coiled coil</keyword>
<accession>A0A1D9P1J2</accession>
<dbReference type="RefSeq" id="WP_071176064.1">
    <property type="nucleotide sequence ID" value="NZ_CP017831.1"/>
</dbReference>
<dbReference type="OrthoDB" id="2002183at2"/>